<gene>
    <name evidence="1" type="ORF">EM808_12750</name>
</gene>
<dbReference type="AlphaFoldDB" id="A0A3S2TX56"/>
<proteinExistence type="predicted"/>
<reference evidence="1 2" key="1">
    <citation type="submission" date="2019-01" db="EMBL/GenBank/DDBJ databases">
        <title>Bacillus sp. M5HDSG1-1, whole genome shotgun sequence.</title>
        <authorList>
            <person name="Tuo L."/>
        </authorList>
    </citation>
    <scope>NUCLEOTIDE SEQUENCE [LARGE SCALE GENOMIC DNA]</scope>
    <source>
        <strain evidence="1 2">M5HDSG1-1</strain>
    </source>
</reference>
<protein>
    <submittedName>
        <fullName evidence="1">NDxxF motif lipoprotein</fullName>
    </submittedName>
</protein>
<organism evidence="1 2">
    <name type="scientific">Niallia taxi</name>
    <dbReference type="NCBI Taxonomy" id="2499688"/>
    <lineage>
        <taxon>Bacteria</taxon>
        <taxon>Bacillati</taxon>
        <taxon>Bacillota</taxon>
        <taxon>Bacilli</taxon>
        <taxon>Bacillales</taxon>
        <taxon>Bacillaceae</taxon>
        <taxon>Niallia</taxon>
    </lineage>
</organism>
<evidence type="ECO:0000313" key="2">
    <source>
        <dbReference type="Proteomes" id="UP000288024"/>
    </source>
</evidence>
<accession>A0A3S2TX56</accession>
<dbReference type="Proteomes" id="UP000288024">
    <property type="component" value="Unassembled WGS sequence"/>
</dbReference>
<dbReference type="InterPro" id="IPR047903">
    <property type="entry name" value="NDxxF_lipo"/>
</dbReference>
<keyword evidence="1" id="KW-0449">Lipoprotein</keyword>
<evidence type="ECO:0000313" key="1">
    <source>
        <dbReference type="EMBL" id="RVT62636.1"/>
    </source>
</evidence>
<sequence length="112" mass="13165">MKKFEKISKLPKENDENFSNFILKNTLPEGYQTETKRISKYITSSNEILYGQDQTLSNITEDLKEGIIPEINLGSIINNTETVNEREQKKMEDFLDEKDIRLKHLEEIDKLK</sequence>
<comment type="caution">
    <text evidence="1">The sequence shown here is derived from an EMBL/GenBank/DDBJ whole genome shotgun (WGS) entry which is preliminary data.</text>
</comment>
<name>A0A3S2TX56_9BACI</name>
<keyword evidence="2" id="KW-1185">Reference proteome</keyword>
<dbReference type="EMBL" id="RZTZ01000004">
    <property type="protein sequence ID" value="RVT62636.1"/>
    <property type="molecule type" value="Genomic_DNA"/>
</dbReference>
<dbReference type="NCBIfam" id="NF033193">
    <property type="entry name" value="lipo_NDxxF"/>
    <property type="match status" value="1"/>
</dbReference>